<feature type="compositionally biased region" description="Polar residues" evidence="2">
    <location>
        <begin position="35"/>
        <end position="45"/>
    </location>
</feature>
<dbReference type="OrthoDB" id="199205at2759"/>
<dbReference type="InterPro" id="IPR013083">
    <property type="entry name" value="Znf_RING/FYVE/PHD"/>
</dbReference>
<gene>
    <name evidence="4" type="ORF">TrLO_g14893</name>
</gene>
<dbReference type="PROSITE" id="PS50089">
    <property type="entry name" value="ZF_RING_2"/>
    <property type="match status" value="1"/>
</dbReference>
<keyword evidence="1" id="KW-0862">Zinc</keyword>
<dbReference type="GO" id="GO:0008270">
    <property type="term" value="F:zinc ion binding"/>
    <property type="evidence" value="ECO:0007669"/>
    <property type="project" value="UniProtKB-KW"/>
</dbReference>
<dbReference type="AlphaFoldDB" id="A0A9W7FUU1"/>
<dbReference type="Proteomes" id="UP001165122">
    <property type="component" value="Unassembled WGS sequence"/>
</dbReference>
<reference evidence="5" key="1">
    <citation type="journal article" date="2023" name="Commun. Biol.">
        <title>Genome analysis of Parmales, the sister group of diatoms, reveals the evolutionary specialization of diatoms from phago-mixotrophs to photoautotrophs.</title>
        <authorList>
            <person name="Ban H."/>
            <person name="Sato S."/>
            <person name="Yoshikawa S."/>
            <person name="Yamada K."/>
            <person name="Nakamura Y."/>
            <person name="Ichinomiya M."/>
            <person name="Sato N."/>
            <person name="Blanc-Mathieu R."/>
            <person name="Endo H."/>
            <person name="Kuwata A."/>
            <person name="Ogata H."/>
        </authorList>
    </citation>
    <scope>NUCLEOTIDE SEQUENCE [LARGE SCALE GENOMIC DNA]</scope>
    <source>
        <strain evidence="5">NIES 3700</strain>
    </source>
</reference>
<evidence type="ECO:0000259" key="3">
    <source>
        <dbReference type="PROSITE" id="PS50089"/>
    </source>
</evidence>
<dbReference type="InterPro" id="IPR001841">
    <property type="entry name" value="Znf_RING"/>
</dbReference>
<feature type="domain" description="RING-type" evidence="3">
    <location>
        <begin position="148"/>
        <end position="193"/>
    </location>
</feature>
<keyword evidence="1" id="KW-0479">Metal-binding</keyword>
<organism evidence="4 5">
    <name type="scientific">Triparma laevis f. longispina</name>
    <dbReference type="NCBI Taxonomy" id="1714387"/>
    <lineage>
        <taxon>Eukaryota</taxon>
        <taxon>Sar</taxon>
        <taxon>Stramenopiles</taxon>
        <taxon>Ochrophyta</taxon>
        <taxon>Bolidophyceae</taxon>
        <taxon>Parmales</taxon>
        <taxon>Triparmaceae</taxon>
        <taxon>Triparma</taxon>
    </lineage>
</organism>
<dbReference type="Gene3D" id="3.30.40.10">
    <property type="entry name" value="Zinc/RING finger domain, C3HC4 (zinc finger)"/>
    <property type="match status" value="1"/>
</dbReference>
<feature type="region of interest" description="Disordered" evidence="2">
    <location>
        <begin position="1"/>
        <end position="45"/>
    </location>
</feature>
<evidence type="ECO:0000313" key="4">
    <source>
        <dbReference type="EMBL" id="GMI18540.1"/>
    </source>
</evidence>
<keyword evidence="5" id="KW-1185">Reference proteome</keyword>
<keyword evidence="1" id="KW-0863">Zinc-finger</keyword>
<dbReference type="EMBL" id="BRXW01000337">
    <property type="protein sequence ID" value="GMI18540.1"/>
    <property type="molecule type" value="Genomic_DNA"/>
</dbReference>
<sequence>MTQRQHGGDVPQQQQILQQHVVNTGLYDDEEEDYSSGNAESSSTQAVPVYNVPQHESLEPQQNHHTGFDMSILTSLPTLQPPDHNKIDLVYNKKKIKREEKEKEKLMRAEKVALQQKSSAMNKDYMSMAREYVVTTPFRNLDSQEIKCALCKTGIAKTVFFPCTHKCVCDECIEKNKIGKPGLEGSWNMCPICCDEIKIALPSTGDEVERYWKWVREVKPFIPPNFIRAFHKRSTANIKRLVGGDADRDIYDDGGEESGEEGKKVGAKVCVIS</sequence>
<evidence type="ECO:0000256" key="1">
    <source>
        <dbReference type="PROSITE-ProRule" id="PRU00175"/>
    </source>
</evidence>
<protein>
    <recommendedName>
        <fullName evidence="3">RING-type domain-containing protein</fullName>
    </recommendedName>
</protein>
<evidence type="ECO:0000256" key="2">
    <source>
        <dbReference type="SAM" id="MobiDB-lite"/>
    </source>
</evidence>
<proteinExistence type="predicted"/>
<dbReference type="SMART" id="SM00184">
    <property type="entry name" value="RING"/>
    <property type="match status" value="1"/>
</dbReference>
<accession>A0A9W7FUU1</accession>
<name>A0A9W7FUU1_9STRA</name>
<comment type="caution">
    <text evidence="4">The sequence shown here is derived from an EMBL/GenBank/DDBJ whole genome shotgun (WGS) entry which is preliminary data.</text>
</comment>
<evidence type="ECO:0000313" key="5">
    <source>
        <dbReference type="Proteomes" id="UP001165122"/>
    </source>
</evidence>